<dbReference type="PANTHER" id="PTHR21349">
    <property type="entry name" value="50S RIBOSOMAL PROTEIN L21"/>
    <property type="match status" value="1"/>
</dbReference>
<evidence type="ECO:0000313" key="6">
    <source>
        <dbReference type="EMBL" id="OHA48421.1"/>
    </source>
</evidence>
<gene>
    <name evidence="4" type="primary">rplU</name>
    <name evidence="6" type="ORF">A2806_03085</name>
</gene>
<dbReference type="InterPro" id="IPR028909">
    <property type="entry name" value="bL21-like"/>
</dbReference>
<evidence type="ECO:0000256" key="4">
    <source>
        <dbReference type="HAMAP-Rule" id="MF_01363"/>
    </source>
</evidence>
<comment type="function">
    <text evidence="4 5">This protein binds to 23S rRNA in the presence of protein L20.</text>
</comment>
<dbReference type="SUPFAM" id="SSF141091">
    <property type="entry name" value="L21p-like"/>
    <property type="match status" value="1"/>
</dbReference>
<keyword evidence="2 4" id="KW-0689">Ribosomal protein</keyword>
<dbReference type="GO" id="GO:0005840">
    <property type="term" value="C:ribosome"/>
    <property type="evidence" value="ECO:0007669"/>
    <property type="project" value="UniProtKB-KW"/>
</dbReference>
<dbReference type="NCBIfam" id="TIGR00061">
    <property type="entry name" value="L21"/>
    <property type="match status" value="1"/>
</dbReference>
<sequence>MSFAIIKTGGKQYRAERGEKLTVEKLPGKEGDKVAFADVLLVVDGKKTEVGTPVVSGVVVEGKIVSQTKGPKQIIFKFRPKKRYKVKTGHRQQYTEVEITKIGTSKQ</sequence>
<evidence type="ECO:0000256" key="5">
    <source>
        <dbReference type="RuleBase" id="RU000562"/>
    </source>
</evidence>
<dbReference type="Proteomes" id="UP000177629">
    <property type="component" value="Unassembled WGS sequence"/>
</dbReference>
<evidence type="ECO:0000256" key="3">
    <source>
        <dbReference type="ARBA" id="ARBA00023274"/>
    </source>
</evidence>
<dbReference type="EMBL" id="MHSS01000007">
    <property type="protein sequence ID" value="OHA48421.1"/>
    <property type="molecule type" value="Genomic_DNA"/>
</dbReference>
<proteinExistence type="inferred from homology"/>
<keyword evidence="4 5" id="KW-0694">RNA-binding</keyword>
<name>A0A1G2PL95_9BACT</name>
<keyword evidence="4 5" id="KW-0699">rRNA-binding</keyword>
<dbReference type="HAMAP" id="MF_01363">
    <property type="entry name" value="Ribosomal_bL21"/>
    <property type="match status" value="1"/>
</dbReference>
<comment type="similarity">
    <text evidence="1 4 5">Belongs to the bacterial ribosomal protein bL21 family.</text>
</comment>
<comment type="caution">
    <text evidence="6">The sequence shown here is derived from an EMBL/GenBank/DDBJ whole genome shotgun (WGS) entry which is preliminary data.</text>
</comment>
<accession>A0A1G2PL95</accession>
<dbReference type="PANTHER" id="PTHR21349:SF0">
    <property type="entry name" value="LARGE RIBOSOMAL SUBUNIT PROTEIN BL21M"/>
    <property type="match status" value="1"/>
</dbReference>
<dbReference type="GO" id="GO:0003735">
    <property type="term" value="F:structural constituent of ribosome"/>
    <property type="evidence" value="ECO:0007669"/>
    <property type="project" value="InterPro"/>
</dbReference>
<dbReference type="GO" id="GO:0019843">
    <property type="term" value="F:rRNA binding"/>
    <property type="evidence" value="ECO:0007669"/>
    <property type="project" value="UniProtKB-UniRule"/>
</dbReference>
<dbReference type="InterPro" id="IPR036164">
    <property type="entry name" value="bL21-like_sf"/>
</dbReference>
<dbReference type="InterPro" id="IPR001787">
    <property type="entry name" value="Ribosomal_bL21"/>
</dbReference>
<dbReference type="AlphaFoldDB" id="A0A1G2PL95"/>
<keyword evidence="3 4" id="KW-0687">Ribonucleoprotein</keyword>
<comment type="subunit">
    <text evidence="4">Part of the 50S ribosomal subunit. Contacts protein L20.</text>
</comment>
<dbReference type="GO" id="GO:1990904">
    <property type="term" value="C:ribonucleoprotein complex"/>
    <property type="evidence" value="ECO:0007669"/>
    <property type="project" value="UniProtKB-KW"/>
</dbReference>
<organism evidence="6 7">
    <name type="scientific">Candidatus Terrybacteria bacterium RIFCSPHIGHO2_01_FULL_48_17</name>
    <dbReference type="NCBI Taxonomy" id="1802362"/>
    <lineage>
        <taxon>Bacteria</taxon>
        <taxon>Candidatus Terryibacteriota</taxon>
    </lineage>
</organism>
<dbReference type="STRING" id="1802362.A2806_03085"/>
<evidence type="ECO:0000256" key="2">
    <source>
        <dbReference type="ARBA" id="ARBA00022980"/>
    </source>
</evidence>
<reference evidence="6 7" key="1">
    <citation type="journal article" date="2016" name="Nat. Commun.">
        <title>Thousands of microbial genomes shed light on interconnected biogeochemical processes in an aquifer system.</title>
        <authorList>
            <person name="Anantharaman K."/>
            <person name="Brown C.T."/>
            <person name="Hug L.A."/>
            <person name="Sharon I."/>
            <person name="Castelle C.J."/>
            <person name="Probst A.J."/>
            <person name="Thomas B.C."/>
            <person name="Singh A."/>
            <person name="Wilkins M.J."/>
            <person name="Karaoz U."/>
            <person name="Brodie E.L."/>
            <person name="Williams K.H."/>
            <person name="Hubbard S.S."/>
            <person name="Banfield J.F."/>
        </authorList>
    </citation>
    <scope>NUCLEOTIDE SEQUENCE [LARGE SCALE GENOMIC DNA]</scope>
</reference>
<dbReference type="GO" id="GO:0005737">
    <property type="term" value="C:cytoplasm"/>
    <property type="evidence" value="ECO:0007669"/>
    <property type="project" value="UniProtKB-ARBA"/>
</dbReference>
<protein>
    <recommendedName>
        <fullName evidence="4">Large ribosomal subunit protein bL21</fullName>
    </recommendedName>
</protein>
<evidence type="ECO:0000256" key="1">
    <source>
        <dbReference type="ARBA" id="ARBA00008563"/>
    </source>
</evidence>
<dbReference type="Pfam" id="PF00829">
    <property type="entry name" value="Ribosomal_L21p"/>
    <property type="match status" value="1"/>
</dbReference>
<dbReference type="GO" id="GO:0006412">
    <property type="term" value="P:translation"/>
    <property type="evidence" value="ECO:0007669"/>
    <property type="project" value="UniProtKB-UniRule"/>
</dbReference>
<evidence type="ECO:0000313" key="7">
    <source>
        <dbReference type="Proteomes" id="UP000177629"/>
    </source>
</evidence>